<dbReference type="Proteomes" id="UP000317617">
    <property type="component" value="Unassembled WGS sequence"/>
</dbReference>
<dbReference type="PANTHER" id="PTHR33969">
    <property type="entry name" value="SEGREGATION AND CONDENSATION PROTEIN A"/>
    <property type="match status" value="1"/>
</dbReference>
<protein>
    <recommendedName>
        <fullName evidence="1">Segregation and condensation protein A</fullName>
    </recommendedName>
</protein>
<dbReference type="InterPro" id="IPR003768">
    <property type="entry name" value="ScpA"/>
</dbReference>
<sequence>MDAAQPTDSVQDLTLSEPLPDQAEVSGLSAPVTAGATADGGVPRVPLLSLNGFEGPLDLLLDLARAQKVDLSRISILQLVEQYLAVVDSVRKVRLELAADWLVMAAWLAWLKSRLLLPAEDELAAEGEDAAELLQERLIELACMTELARWLETRPRLGRDVFARGESENLIEIDRSGLALDMPQLMRAYMAAMRRTARKRIYAPRTIRFWTVQDALSRLTRLLGKTPPGWNSLDAFLPEQLPEEGVGEDAMRQRRAAVAGTLIAGLELAKSGRLELRQDETFGKILLRPQEVQEPLLDDEEVDAEESVQGGARSGHTAVQGEEKPGVLPEQTEPSDTRPPADAEHDKTPGRSARGTVRETP</sequence>
<dbReference type="Pfam" id="PF02616">
    <property type="entry name" value="SMC_ScpA"/>
    <property type="match status" value="1"/>
</dbReference>
<proteinExistence type="predicted"/>
<reference evidence="3 4" key="1">
    <citation type="submission" date="2019-06" db="EMBL/GenBank/DDBJ databases">
        <title>Whole genome shotgun sequence of Acetobacter orleanensis NBRC 13752.</title>
        <authorList>
            <person name="Hosoyama A."/>
            <person name="Uohara A."/>
            <person name="Ohji S."/>
            <person name="Ichikawa N."/>
        </authorList>
    </citation>
    <scope>NUCLEOTIDE SEQUENCE [LARGE SCALE GENOMIC DNA]</scope>
    <source>
        <strain evidence="3 4">NBRC 13752</strain>
    </source>
</reference>
<comment type="caution">
    <text evidence="3">The sequence shown here is derived from an EMBL/GenBank/DDBJ whole genome shotgun (WGS) entry which is preliminary data.</text>
</comment>
<organism evidence="3 4">
    <name type="scientific">Acetobacter orleanensis</name>
    <dbReference type="NCBI Taxonomy" id="104099"/>
    <lineage>
        <taxon>Bacteria</taxon>
        <taxon>Pseudomonadati</taxon>
        <taxon>Pseudomonadota</taxon>
        <taxon>Alphaproteobacteria</taxon>
        <taxon>Acetobacterales</taxon>
        <taxon>Acetobacteraceae</taxon>
        <taxon>Acetobacter</taxon>
    </lineage>
</organism>
<gene>
    <name evidence="3" type="ORF">AOR01nite_12480</name>
</gene>
<evidence type="ECO:0000256" key="1">
    <source>
        <dbReference type="ARBA" id="ARBA00044777"/>
    </source>
</evidence>
<dbReference type="AlphaFoldDB" id="A0A4Y3TIF8"/>
<dbReference type="EMBL" id="BJMU01000004">
    <property type="protein sequence ID" value="GEB82771.1"/>
    <property type="molecule type" value="Genomic_DNA"/>
</dbReference>
<accession>A0A4Y3TIF8</accession>
<feature type="compositionally biased region" description="Basic and acidic residues" evidence="2">
    <location>
        <begin position="335"/>
        <end position="349"/>
    </location>
</feature>
<keyword evidence="4" id="KW-1185">Reference proteome</keyword>
<evidence type="ECO:0000313" key="3">
    <source>
        <dbReference type="EMBL" id="GEB82771.1"/>
    </source>
</evidence>
<feature type="region of interest" description="Disordered" evidence="2">
    <location>
        <begin position="296"/>
        <end position="361"/>
    </location>
</feature>
<evidence type="ECO:0000256" key="2">
    <source>
        <dbReference type="SAM" id="MobiDB-lite"/>
    </source>
</evidence>
<dbReference type="Gene3D" id="6.10.250.2410">
    <property type="match status" value="1"/>
</dbReference>
<feature type="compositionally biased region" description="Acidic residues" evidence="2">
    <location>
        <begin position="296"/>
        <end position="306"/>
    </location>
</feature>
<evidence type="ECO:0000313" key="4">
    <source>
        <dbReference type="Proteomes" id="UP000317617"/>
    </source>
</evidence>
<name>A0A4Y3TIF8_9PROT</name>
<dbReference type="PANTHER" id="PTHR33969:SF2">
    <property type="entry name" value="SEGREGATION AND CONDENSATION PROTEIN A"/>
    <property type="match status" value="1"/>
</dbReference>